<proteinExistence type="inferred from homology"/>
<dbReference type="InterPro" id="IPR006096">
    <property type="entry name" value="Glu/Leu/Phe/Val/Trp_DH_C"/>
</dbReference>
<comment type="subunit">
    <text evidence="2">Homohexamer.</text>
</comment>
<dbReference type="EC" id="1.4.1.3" evidence="6"/>
<dbReference type="GO" id="GO:0006538">
    <property type="term" value="P:L-glutamate catabolic process"/>
    <property type="evidence" value="ECO:0007669"/>
    <property type="project" value="TreeGrafter"/>
</dbReference>
<evidence type="ECO:0000313" key="8">
    <source>
        <dbReference type="Proteomes" id="UP000008120"/>
    </source>
</evidence>
<evidence type="ECO:0000256" key="1">
    <source>
        <dbReference type="ARBA" id="ARBA00006382"/>
    </source>
</evidence>
<dbReference type="InterPro" id="IPR036291">
    <property type="entry name" value="NAD(P)-bd_dom_sf"/>
</dbReference>
<dbReference type="PROSITE" id="PS00074">
    <property type="entry name" value="GLFV_DEHYDROGENASE"/>
    <property type="match status" value="1"/>
</dbReference>
<dbReference type="STRING" id="311458.CSUB_C0333"/>
<gene>
    <name evidence="7" type="ORF">CSUB_C0333</name>
    <name evidence="6" type="ORF">HGMM_F55E04C19</name>
</gene>
<evidence type="ECO:0000313" key="6">
    <source>
        <dbReference type="EMBL" id="BAJ47363.1"/>
    </source>
</evidence>
<evidence type="ECO:0000259" key="5">
    <source>
        <dbReference type="SMART" id="SM00839"/>
    </source>
</evidence>
<dbReference type="Pfam" id="PF00208">
    <property type="entry name" value="ELFV_dehydrog"/>
    <property type="match status" value="1"/>
</dbReference>
<reference evidence="6 8" key="1">
    <citation type="journal article" date="2005" name="Environ. Microbiol.">
        <title>Genetic and functional properties of uncultivated thermophilic crenarchaeotes from a subsurface gold mine as revealed by analysis of genome fragments.</title>
        <authorList>
            <person name="Nunoura T."/>
            <person name="Hirayama H."/>
            <person name="Takami H."/>
            <person name="Oida H."/>
            <person name="Nishi S."/>
            <person name="Shimamura S."/>
            <person name="Suzuki Y."/>
            <person name="Inagaki F."/>
            <person name="Takai K."/>
            <person name="Nealson K.H."/>
            <person name="Horikoshi K."/>
        </authorList>
    </citation>
    <scope>NUCLEOTIDE SEQUENCE [LARGE SCALE GENOMIC DNA]</scope>
</reference>
<protein>
    <submittedName>
        <fullName evidence="6">Glutamate dehydrogenase (NAD(P)+)</fullName>
        <ecNumber evidence="6">1.4.1.3</ecNumber>
    </submittedName>
</protein>
<evidence type="ECO:0000256" key="3">
    <source>
        <dbReference type="ARBA" id="ARBA00023002"/>
    </source>
</evidence>
<dbReference type="InterPro" id="IPR033524">
    <property type="entry name" value="Glu/Leu/Phe/Val_DH_AS"/>
</dbReference>
<dbReference type="Gene3D" id="3.40.50.10860">
    <property type="entry name" value="Leucine Dehydrogenase, chain A, domain 1"/>
    <property type="match status" value="1"/>
</dbReference>
<comment type="similarity">
    <text evidence="1 4">Belongs to the Glu/Leu/Phe/Val dehydrogenases family.</text>
</comment>
<dbReference type="EMBL" id="AP011835">
    <property type="protein sequence ID" value="BAJ47363.1"/>
    <property type="molecule type" value="Genomic_DNA"/>
</dbReference>
<evidence type="ECO:0000313" key="7">
    <source>
        <dbReference type="EMBL" id="BAJ50194.1"/>
    </source>
</evidence>
<organism evidence="6 8">
    <name type="scientific">Caldiarchaeum subterraneum</name>
    <dbReference type="NCBI Taxonomy" id="311458"/>
    <lineage>
        <taxon>Archaea</taxon>
        <taxon>Nitrososphaerota</taxon>
        <taxon>Candidatus Caldarchaeales</taxon>
        <taxon>Candidatus Caldarchaeaceae</taxon>
        <taxon>Candidatus Caldarchaeum</taxon>
    </lineage>
</organism>
<dbReference type="SMART" id="SM00839">
    <property type="entry name" value="ELFV_dehydrog"/>
    <property type="match status" value="1"/>
</dbReference>
<dbReference type="SUPFAM" id="SSF53223">
    <property type="entry name" value="Aminoacid dehydrogenase-like, N-terminal domain"/>
    <property type="match status" value="1"/>
</dbReference>
<dbReference type="Proteomes" id="UP000008120">
    <property type="component" value="Chromosome"/>
</dbReference>
<dbReference type="GO" id="GO:0004352">
    <property type="term" value="F:glutamate dehydrogenase (NAD+) activity"/>
    <property type="evidence" value="ECO:0007669"/>
    <property type="project" value="TreeGrafter"/>
</dbReference>
<dbReference type="BioCyc" id="CCAL311458:G131R-337-MONOMER"/>
<dbReference type="SUPFAM" id="SSF51735">
    <property type="entry name" value="NAD(P)-binding Rossmann-fold domains"/>
    <property type="match status" value="1"/>
</dbReference>
<feature type="domain" description="Glutamate/phenylalanine/leucine/valine/L-tryptophan dehydrogenase C-terminal" evidence="5">
    <location>
        <begin position="132"/>
        <end position="348"/>
    </location>
</feature>
<dbReference type="InterPro" id="IPR006095">
    <property type="entry name" value="Glu/Leu/Phe/Val/Trp_DH"/>
</dbReference>
<dbReference type="PANTHER" id="PTHR11606">
    <property type="entry name" value="GLUTAMATE DEHYDROGENASE"/>
    <property type="match status" value="1"/>
</dbReference>
<dbReference type="PANTHER" id="PTHR11606:SF13">
    <property type="entry name" value="GLUTAMATE DEHYDROGENASE 1, MITOCHONDRIAL"/>
    <property type="match status" value="1"/>
</dbReference>
<sequence length="350" mass="38380">MIARPGRVVELNLGQAVGWLVIDYFIMGISWGGVRIASDVTRAETEMLARLMTLKSSLAGIPVGGAKTGIAADPLNVDKKNLIQKFVEKTKELLVKGSYIPGSDIGFSEEDLQYLYSILGDRRRPTLHRGQSILSDTGLAVAESLHASIEALRHIKNIEDVEMFSLQGFGNMGTAAAHLLGRRGYIMVAVSNRYHTLFDPKGLDIDQLLDLRTRHGENCLRIYAERNPASRLLPPTDITNIKTDIFVPGARPKTITGPIPCRIVAPIANYPISVTTARILEHTGINIIPDIISTAGGAIASALTLLNRSFEENRKTISKITHYNMKKAVTMAQRKIQHPSKKPTIWRGAG</sequence>
<name>E6N4Z4_CALS0</name>
<dbReference type="Pfam" id="PF02812">
    <property type="entry name" value="ELFV_dehydrog_N"/>
    <property type="match status" value="1"/>
</dbReference>
<keyword evidence="3 4" id="KW-0560">Oxidoreductase</keyword>
<evidence type="ECO:0000256" key="2">
    <source>
        <dbReference type="ARBA" id="ARBA00011643"/>
    </source>
</evidence>
<accession>E6N4Z4</accession>
<reference evidence="6 8" key="2">
    <citation type="journal article" date="2011" name="Nucleic Acids Res.">
        <title>Insights into the evolution of Archaea and eukaryotic protein modifier systems revealed by the genome of a novel archaeal group.</title>
        <authorList>
            <person name="Nunoura T."/>
            <person name="Takaki Y."/>
            <person name="Kakuta J."/>
            <person name="Nishi S."/>
            <person name="Sugahara J."/>
            <person name="Kazama H."/>
            <person name="Chee G."/>
            <person name="Hattori M."/>
            <person name="Kanai A."/>
            <person name="Atomi H."/>
            <person name="Takai K."/>
            <person name="Takami H."/>
        </authorList>
    </citation>
    <scope>NUCLEOTIDE SEQUENCE [LARGE SCALE GENOMIC DNA]</scope>
</reference>
<dbReference type="InterPro" id="IPR046346">
    <property type="entry name" value="Aminoacid_DH-like_N_sf"/>
</dbReference>
<dbReference type="EMBL" id="BA000048">
    <property type="protein sequence ID" value="BAJ50194.1"/>
    <property type="molecule type" value="Genomic_DNA"/>
</dbReference>
<dbReference type="KEGG" id="csu:CSUB_C0333"/>
<evidence type="ECO:0000256" key="4">
    <source>
        <dbReference type="RuleBase" id="RU004417"/>
    </source>
</evidence>
<dbReference type="InterPro" id="IPR006097">
    <property type="entry name" value="Glu/Leu/Phe/Val/Trp_DH_dimer"/>
</dbReference>
<dbReference type="PRINTS" id="PR00082">
    <property type="entry name" value="GLFDHDRGNASE"/>
</dbReference>
<dbReference type="AlphaFoldDB" id="E6N4Z4"/>
<dbReference type="Gene3D" id="3.40.50.720">
    <property type="entry name" value="NAD(P)-binding Rossmann-like Domain"/>
    <property type="match status" value="1"/>
</dbReference>